<dbReference type="FunFam" id="1.20.1720.10:FF:000004">
    <property type="entry name" value="EmrB/QacA family drug resistance transporter"/>
    <property type="match status" value="1"/>
</dbReference>
<dbReference type="Proteomes" id="UP000579647">
    <property type="component" value="Unassembled WGS sequence"/>
</dbReference>
<feature type="transmembrane region" description="Helical" evidence="9">
    <location>
        <begin position="112"/>
        <end position="133"/>
    </location>
</feature>
<dbReference type="Gene3D" id="1.20.1250.20">
    <property type="entry name" value="MFS general substrate transporter like domains"/>
    <property type="match status" value="1"/>
</dbReference>
<feature type="transmembrane region" description="Helical" evidence="9">
    <location>
        <begin position="234"/>
        <end position="255"/>
    </location>
</feature>
<evidence type="ECO:0000256" key="3">
    <source>
        <dbReference type="ARBA" id="ARBA00022448"/>
    </source>
</evidence>
<comment type="subcellular location">
    <subcellularLocation>
        <location evidence="1">Cell membrane</location>
        <topology evidence="1">Multi-pass membrane protein</topology>
    </subcellularLocation>
</comment>
<feature type="transmembrane region" description="Helical" evidence="9">
    <location>
        <begin position="87"/>
        <end position="106"/>
    </location>
</feature>
<dbReference type="InterPro" id="IPR036388">
    <property type="entry name" value="WH-like_DNA-bd_sf"/>
</dbReference>
<dbReference type="InterPro" id="IPR011701">
    <property type="entry name" value="MFS"/>
</dbReference>
<dbReference type="PANTHER" id="PTHR23501">
    <property type="entry name" value="MAJOR FACILITATOR SUPERFAMILY"/>
    <property type="match status" value="1"/>
</dbReference>
<dbReference type="Gene3D" id="1.10.10.10">
    <property type="entry name" value="Winged helix-like DNA-binding domain superfamily/Winged helix DNA-binding domain"/>
    <property type="match status" value="1"/>
</dbReference>
<feature type="transmembrane region" description="Helical" evidence="9">
    <location>
        <begin position="21"/>
        <end position="44"/>
    </location>
</feature>
<comment type="caution">
    <text evidence="11">The sequence shown here is derived from an EMBL/GenBank/DDBJ whole genome shotgun (WGS) entry which is preliminary data.</text>
</comment>
<dbReference type="Gene3D" id="1.20.1720.10">
    <property type="entry name" value="Multidrug resistance protein D"/>
    <property type="match status" value="1"/>
</dbReference>
<dbReference type="SUPFAM" id="SSF46785">
    <property type="entry name" value="Winged helix' DNA-binding domain"/>
    <property type="match status" value="1"/>
</dbReference>
<feature type="transmembrane region" description="Helical" evidence="9">
    <location>
        <begin position="412"/>
        <end position="431"/>
    </location>
</feature>
<feature type="transmembrane region" description="Helical" evidence="9">
    <location>
        <begin position="275"/>
        <end position="300"/>
    </location>
</feature>
<evidence type="ECO:0000256" key="9">
    <source>
        <dbReference type="SAM" id="Phobius"/>
    </source>
</evidence>
<dbReference type="SUPFAM" id="SSF103473">
    <property type="entry name" value="MFS general substrate transporter"/>
    <property type="match status" value="1"/>
</dbReference>
<organism evidence="11 12">
    <name type="scientific">Nocardiopsis metallicus</name>
    <dbReference type="NCBI Taxonomy" id="179819"/>
    <lineage>
        <taxon>Bacteria</taxon>
        <taxon>Bacillati</taxon>
        <taxon>Actinomycetota</taxon>
        <taxon>Actinomycetes</taxon>
        <taxon>Streptosporangiales</taxon>
        <taxon>Nocardiopsidaceae</taxon>
        <taxon>Nocardiopsis</taxon>
    </lineage>
</organism>
<keyword evidence="7 9" id="KW-0472">Membrane</keyword>
<dbReference type="InterPro" id="IPR036390">
    <property type="entry name" value="WH_DNA-bd_sf"/>
</dbReference>
<evidence type="ECO:0000313" key="12">
    <source>
        <dbReference type="Proteomes" id="UP000579647"/>
    </source>
</evidence>
<dbReference type="NCBIfam" id="TIGR00711">
    <property type="entry name" value="efflux_EmrB"/>
    <property type="match status" value="1"/>
</dbReference>
<proteinExistence type="inferred from homology"/>
<feature type="transmembrane region" description="Helical" evidence="9">
    <location>
        <begin position="312"/>
        <end position="334"/>
    </location>
</feature>
<feature type="transmembrane region" description="Helical" evidence="9">
    <location>
        <begin position="145"/>
        <end position="163"/>
    </location>
</feature>
<accession>A0A840WMV2</accession>
<feature type="transmembrane region" description="Helical" evidence="9">
    <location>
        <begin position="481"/>
        <end position="499"/>
    </location>
</feature>
<feature type="transmembrane region" description="Helical" evidence="9">
    <location>
        <begin position="175"/>
        <end position="196"/>
    </location>
</feature>
<feature type="transmembrane region" description="Helical" evidence="9">
    <location>
        <begin position="56"/>
        <end position="75"/>
    </location>
</feature>
<feature type="transmembrane region" description="Helical" evidence="9">
    <location>
        <begin position="208"/>
        <end position="228"/>
    </location>
</feature>
<dbReference type="AlphaFoldDB" id="A0A840WMV2"/>
<keyword evidence="5 9" id="KW-0812">Transmembrane</keyword>
<evidence type="ECO:0000256" key="2">
    <source>
        <dbReference type="ARBA" id="ARBA00007520"/>
    </source>
</evidence>
<protein>
    <submittedName>
        <fullName evidence="11">EmrB/QacA subfamily drug resistance transporter</fullName>
    </submittedName>
</protein>
<dbReference type="PANTHER" id="PTHR23501:SF197">
    <property type="entry name" value="COMD"/>
    <property type="match status" value="1"/>
</dbReference>
<keyword evidence="6 9" id="KW-1133">Transmembrane helix</keyword>
<dbReference type="PROSITE" id="PS50850">
    <property type="entry name" value="MFS"/>
    <property type="match status" value="1"/>
</dbReference>
<evidence type="ECO:0000313" key="11">
    <source>
        <dbReference type="EMBL" id="MBB5493105.1"/>
    </source>
</evidence>
<name>A0A840WMV2_9ACTN</name>
<dbReference type="GO" id="GO:0022857">
    <property type="term" value="F:transmembrane transporter activity"/>
    <property type="evidence" value="ECO:0007669"/>
    <property type="project" value="InterPro"/>
</dbReference>
<evidence type="ECO:0000256" key="1">
    <source>
        <dbReference type="ARBA" id="ARBA00004651"/>
    </source>
</evidence>
<dbReference type="PRINTS" id="PR01036">
    <property type="entry name" value="TCRTETB"/>
</dbReference>
<dbReference type="GO" id="GO:0005886">
    <property type="term" value="C:plasma membrane"/>
    <property type="evidence" value="ECO:0007669"/>
    <property type="project" value="UniProtKB-SubCell"/>
</dbReference>
<keyword evidence="3" id="KW-0813">Transport</keyword>
<evidence type="ECO:0000256" key="6">
    <source>
        <dbReference type="ARBA" id="ARBA00022989"/>
    </source>
</evidence>
<evidence type="ECO:0000256" key="4">
    <source>
        <dbReference type="ARBA" id="ARBA00022475"/>
    </source>
</evidence>
<dbReference type="InterPro" id="IPR020846">
    <property type="entry name" value="MFS_dom"/>
</dbReference>
<evidence type="ECO:0000259" key="10">
    <source>
        <dbReference type="PROSITE" id="PS50850"/>
    </source>
</evidence>
<dbReference type="RefSeq" id="WP_184366417.1">
    <property type="nucleotide sequence ID" value="NZ_BAAAKM010000066.1"/>
</dbReference>
<feature type="transmembrane region" description="Helical" evidence="9">
    <location>
        <begin position="341"/>
        <end position="359"/>
    </location>
</feature>
<dbReference type="Pfam" id="PF07690">
    <property type="entry name" value="MFS_1"/>
    <property type="match status" value="1"/>
</dbReference>
<dbReference type="CDD" id="cd17502">
    <property type="entry name" value="MFS_Azr1_MDR_like"/>
    <property type="match status" value="1"/>
</dbReference>
<feature type="compositionally biased region" description="Basic and acidic residues" evidence="8">
    <location>
        <begin position="680"/>
        <end position="697"/>
    </location>
</feature>
<sequence length="705" mass="75255">MSQSTAQQRERSEQGGGRIALIMTALMLAVLLSALDQTIVSTALPTIVSDLGGLNHLSWVITAYLLAVTASTPLWGKLGDQFGRKRLFLWCIAIFLLGSVLCGMAQDMLQLVLARGLQGIGGGGLMVLASAIIGDVVSPRERGKYQGLFGAVFGVSSVAGPLLGGLFVDHLSWRWVFYVNIPLGLLAFATVLAVLPRNAPVGRQNIDYAGIVLLAATAVCLTLVASWGGGVYAWLSWQIILLAAAGVGLGVSWWLTARRASDPVMPLSLFRNPTIVVGMSIGFCVGFAMMGSLAFLPLFLQVVHGLSPTASGLHLLPMVLGMLITSISSGRLVTRTGHYKIYPVAGMALTAIGLFLMSGMGPDSSLVEMGIYFFVLGAGLGLVMQVVVLVVQNAASYDDLGVATSSATFFRSIGGSFGTAVFGAVFAGQLASNLAARAGQTDLPTGVDASSLESDPSAIDRLPPQVQASFLEAYADAIDMVFLWAVPIAVVGFVLALFLRQERLRTTIRTPDLDETVAPVAAPGRSAMAQVELEVYQACGAEGAETMYERLREAAGLEVSTEACWALSHIGVRGPMRVAELSAMSGLDASRWADVHRELLDAGYLTGEDEPWELNWRGEDAVRGLYESQRTALRSLLSNFGPDEHPDVVEVLERVTGTTLGDDSDAGWLHDNGHDHVRDHVRDRVRDRERDHERGSEGRWPAGEM</sequence>
<dbReference type="InterPro" id="IPR036259">
    <property type="entry name" value="MFS_trans_sf"/>
</dbReference>
<comment type="similarity">
    <text evidence="2">Belongs to the major facilitator superfamily. TCR/Tet family.</text>
</comment>
<feature type="transmembrane region" description="Helical" evidence="9">
    <location>
        <begin position="371"/>
        <end position="391"/>
    </location>
</feature>
<evidence type="ECO:0000256" key="8">
    <source>
        <dbReference type="SAM" id="MobiDB-lite"/>
    </source>
</evidence>
<feature type="domain" description="Major facilitator superfamily (MFS) profile" evidence="10">
    <location>
        <begin position="22"/>
        <end position="504"/>
    </location>
</feature>
<dbReference type="EMBL" id="JACHDO010000001">
    <property type="protein sequence ID" value="MBB5493105.1"/>
    <property type="molecule type" value="Genomic_DNA"/>
</dbReference>
<feature type="region of interest" description="Disordered" evidence="8">
    <location>
        <begin position="680"/>
        <end position="705"/>
    </location>
</feature>
<keyword evidence="4" id="KW-1003">Cell membrane</keyword>
<gene>
    <name evidence="11" type="ORF">HNR07_004242</name>
</gene>
<evidence type="ECO:0000256" key="5">
    <source>
        <dbReference type="ARBA" id="ARBA00022692"/>
    </source>
</evidence>
<evidence type="ECO:0000256" key="7">
    <source>
        <dbReference type="ARBA" id="ARBA00023136"/>
    </source>
</evidence>
<keyword evidence="12" id="KW-1185">Reference proteome</keyword>
<reference evidence="11 12" key="1">
    <citation type="submission" date="2020-08" db="EMBL/GenBank/DDBJ databases">
        <title>Sequencing the genomes of 1000 actinobacteria strains.</title>
        <authorList>
            <person name="Klenk H.-P."/>
        </authorList>
    </citation>
    <scope>NUCLEOTIDE SEQUENCE [LARGE SCALE GENOMIC DNA]</scope>
    <source>
        <strain evidence="11 12">DSM 44598</strain>
    </source>
</reference>
<dbReference type="InterPro" id="IPR004638">
    <property type="entry name" value="EmrB-like"/>
</dbReference>